<dbReference type="GO" id="GO:0016020">
    <property type="term" value="C:membrane"/>
    <property type="evidence" value="ECO:0007669"/>
    <property type="project" value="UniProtKB-SubCell"/>
</dbReference>
<evidence type="ECO:0000256" key="2">
    <source>
        <dbReference type="ARBA" id="ARBA00007193"/>
    </source>
</evidence>
<dbReference type="GO" id="GO:0005272">
    <property type="term" value="F:sodium channel activity"/>
    <property type="evidence" value="ECO:0007669"/>
    <property type="project" value="UniProtKB-KW"/>
</dbReference>
<gene>
    <name evidence="14" type="ORF">ABMA28_011862</name>
</gene>
<reference evidence="14 15" key="1">
    <citation type="submission" date="2024-06" db="EMBL/GenBank/DDBJ databases">
        <title>A chromosome-level genome assembly of beet webworm, Loxostege sticticalis.</title>
        <authorList>
            <person name="Zhang Y."/>
        </authorList>
    </citation>
    <scope>NUCLEOTIDE SEQUENCE [LARGE SCALE GENOMIC DNA]</scope>
    <source>
        <strain evidence="14">AQ028</strain>
        <tissue evidence="14">Male pupae</tissue>
    </source>
</reference>
<keyword evidence="8 12" id="KW-0406">Ion transport</keyword>
<keyword evidence="5 12" id="KW-0812">Transmembrane</keyword>
<dbReference type="PANTHER" id="PTHR11690:SF175">
    <property type="entry name" value="PICKPOCKET 13-RELATED"/>
    <property type="match status" value="1"/>
</dbReference>
<evidence type="ECO:0000256" key="10">
    <source>
        <dbReference type="ARBA" id="ARBA00023201"/>
    </source>
</evidence>
<evidence type="ECO:0000256" key="7">
    <source>
        <dbReference type="ARBA" id="ARBA00023053"/>
    </source>
</evidence>
<evidence type="ECO:0000256" key="9">
    <source>
        <dbReference type="ARBA" id="ARBA00023136"/>
    </source>
</evidence>
<evidence type="ECO:0000313" key="14">
    <source>
        <dbReference type="EMBL" id="KAL0849938.1"/>
    </source>
</evidence>
<dbReference type="Proteomes" id="UP001549921">
    <property type="component" value="Unassembled WGS sequence"/>
</dbReference>
<evidence type="ECO:0000256" key="5">
    <source>
        <dbReference type="ARBA" id="ARBA00022692"/>
    </source>
</evidence>
<keyword evidence="7" id="KW-0915">Sodium</keyword>
<dbReference type="Pfam" id="PF00858">
    <property type="entry name" value="ASC"/>
    <property type="match status" value="1"/>
</dbReference>
<comment type="caution">
    <text evidence="14">The sequence shown here is derived from an EMBL/GenBank/DDBJ whole genome shotgun (WGS) entry which is preliminary data.</text>
</comment>
<dbReference type="PANTHER" id="PTHR11690">
    <property type="entry name" value="AMILORIDE-SENSITIVE SODIUM CHANNEL-RELATED"/>
    <property type="match status" value="1"/>
</dbReference>
<keyword evidence="3 12" id="KW-0813">Transport</keyword>
<accession>A0ABD0TL13</accession>
<dbReference type="Gene3D" id="2.60.470.10">
    <property type="entry name" value="Acid-sensing ion channels like domains"/>
    <property type="match status" value="1"/>
</dbReference>
<keyword evidence="4 12" id="KW-0894">Sodium channel</keyword>
<evidence type="ECO:0000256" key="11">
    <source>
        <dbReference type="ARBA" id="ARBA00023303"/>
    </source>
</evidence>
<feature type="transmembrane region" description="Helical" evidence="13">
    <location>
        <begin position="48"/>
        <end position="70"/>
    </location>
</feature>
<protein>
    <submittedName>
        <fullName evidence="14">Uncharacterized protein</fullName>
    </submittedName>
</protein>
<evidence type="ECO:0000256" key="12">
    <source>
        <dbReference type="RuleBase" id="RU000679"/>
    </source>
</evidence>
<keyword evidence="11 12" id="KW-0407">Ion channel</keyword>
<keyword evidence="9 13" id="KW-0472">Membrane</keyword>
<keyword evidence="10 12" id="KW-0739">Sodium transport</keyword>
<organism evidence="14 15">
    <name type="scientific">Loxostege sticticalis</name>
    <name type="common">Beet webworm moth</name>
    <dbReference type="NCBI Taxonomy" id="481309"/>
    <lineage>
        <taxon>Eukaryota</taxon>
        <taxon>Metazoa</taxon>
        <taxon>Ecdysozoa</taxon>
        <taxon>Arthropoda</taxon>
        <taxon>Hexapoda</taxon>
        <taxon>Insecta</taxon>
        <taxon>Pterygota</taxon>
        <taxon>Neoptera</taxon>
        <taxon>Endopterygota</taxon>
        <taxon>Lepidoptera</taxon>
        <taxon>Glossata</taxon>
        <taxon>Ditrysia</taxon>
        <taxon>Pyraloidea</taxon>
        <taxon>Crambidae</taxon>
        <taxon>Pyraustinae</taxon>
        <taxon>Loxostege</taxon>
    </lineage>
</organism>
<evidence type="ECO:0000256" key="13">
    <source>
        <dbReference type="SAM" id="Phobius"/>
    </source>
</evidence>
<sequence>MNKKIYFKMRQNTLQNVCQWFSQRLLFFGRNSGIHGLRHLFGENSPTVIRLFWVVILLISSGCLYLLLVVERGGQVNFTPETRYLPWTTAFPAVTVCEAYSLKPAQRKFSALYPTLMDSLSFDVRKYLTELLYGRGTCGKSFCVPCGTIVPCDLPWRAIMENVRQKCTDMIADCRFNGQEFPCCKKFRLVDSEYGYCFSFNTLQNESSRDEPLYSVNRTTGPGLLTFRLLYDAYISVHSPEELATNNLDIKFRFDVKTRAANRVEFLFSMVEMQNDPVVLTEDIGVRECRVLEEVPEGILHTYPVYSYGACRLAQETEHTFEHCGCIHPVRHSSYQHMYCNYTGLNCIVNIEVQKQKLGTDTHEPDDDACLPSCFESELTTIHIARRWVNEEYKGTLVSIRMASLPTLRYKRNLVRTHLDIVVSIGGMVGLFFSASVLSIVEVFYLIFRPKKKL</sequence>
<dbReference type="PRINTS" id="PR01078">
    <property type="entry name" value="AMINACHANNEL"/>
</dbReference>
<evidence type="ECO:0000256" key="8">
    <source>
        <dbReference type="ARBA" id="ARBA00023065"/>
    </source>
</evidence>
<evidence type="ECO:0000256" key="6">
    <source>
        <dbReference type="ARBA" id="ARBA00022989"/>
    </source>
</evidence>
<proteinExistence type="inferred from homology"/>
<dbReference type="InterPro" id="IPR001873">
    <property type="entry name" value="ENaC"/>
</dbReference>
<evidence type="ECO:0000313" key="15">
    <source>
        <dbReference type="Proteomes" id="UP001549921"/>
    </source>
</evidence>
<comment type="similarity">
    <text evidence="2 12">Belongs to the amiloride-sensitive sodium channel (TC 1.A.6) family.</text>
</comment>
<evidence type="ECO:0000256" key="3">
    <source>
        <dbReference type="ARBA" id="ARBA00022448"/>
    </source>
</evidence>
<keyword evidence="6 13" id="KW-1133">Transmembrane helix</keyword>
<name>A0ABD0TL13_LOXSC</name>
<dbReference type="EMBL" id="JBEDNZ010000003">
    <property type="protein sequence ID" value="KAL0849938.1"/>
    <property type="molecule type" value="Genomic_DNA"/>
</dbReference>
<evidence type="ECO:0000256" key="1">
    <source>
        <dbReference type="ARBA" id="ARBA00004141"/>
    </source>
</evidence>
<comment type="subcellular location">
    <subcellularLocation>
        <location evidence="1">Membrane</location>
        <topology evidence="1">Multi-pass membrane protein</topology>
    </subcellularLocation>
</comment>
<dbReference type="AlphaFoldDB" id="A0ABD0TL13"/>
<feature type="transmembrane region" description="Helical" evidence="13">
    <location>
        <begin position="421"/>
        <end position="448"/>
    </location>
</feature>
<evidence type="ECO:0000256" key="4">
    <source>
        <dbReference type="ARBA" id="ARBA00022461"/>
    </source>
</evidence>
<dbReference type="Gene3D" id="1.10.287.770">
    <property type="entry name" value="YojJ-like"/>
    <property type="match status" value="1"/>
</dbReference>